<dbReference type="InterPro" id="IPR036085">
    <property type="entry name" value="PAZ_dom_sf"/>
</dbReference>
<dbReference type="InterPro" id="IPR032474">
    <property type="entry name" value="Argonaute_N"/>
</dbReference>
<dbReference type="EMBL" id="KN846980">
    <property type="protein sequence ID" value="KIW98510.1"/>
    <property type="molecule type" value="Genomic_DNA"/>
</dbReference>
<dbReference type="SMART" id="SM00950">
    <property type="entry name" value="Piwi"/>
    <property type="match status" value="1"/>
</dbReference>
<evidence type="ECO:0000259" key="4">
    <source>
        <dbReference type="PROSITE" id="PS50822"/>
    </source>
</evidence>
<sequence>MSGAARKRGAGRATRGQQPAETSSRRGDRLQVPGGGFDGPASRGSASQSGPASAGRGAASTAPSAASGAGSPSVPQGGFEPQTQPPSSRRSSQSGGPPPSSQTQANAPRGDPARERPARYTDQMRNIDLPPSFYNIDQLYNLPTQYTQRPGYNQTGRPVNVNVNAFRVIQYPSVKVFQYDVVIGSGVEKRGLNRKVWNSQVRKTATGPPIIYDGVRLAWSLMDYNELRLMVDLDQEEGRPPSQDGKNTFRLHIKRTRMLDISLIQQFLEGRVQLDEKVAEAITFMDHLLRETPSSSPQFVSVKRSLFRRQGQRADLGGGIEVWRGVYQSIRLAEGKKLVVNLDVANTCFWRPTSLTSTIVTKYPEVRDINDVIEKMEPEQTNGHRTSSFFHRNVEAAFKGVTVKAVYKGNPFPNKEWKILRFDENNANEEMIEWKDPTTKKPTGERVSVYQYFRRKYNITLQYPRLRLVQMTKKGVKYPLEFLNIVEGQRYGAKLSEIQTANMIRFAVSPPNVRLQAINEGKGWLNWDGDPFLANYGLRISQTPIKSTARILPAPGIQFGNKLDQPGTRGRWDLKGKTFFTRNPQVLESWGVGVFTGRLKPDRAVIDQFVLDFARAYRGHGGQVSSKPPFVTVLNQDVGAAVAALHQSTGNHHQRRPQLLIFLVQDRNAFHYLRIKKSCDCRFGVVSQVMQIQQVLKGNPQYYSNVLMKVNAKLGGTTSQAVPHKDSGFKRFSVPTMIIGADVSHASPGSQQASMAAITVSFDRFGGRYVAACQTNGRKTEVISEANWRDILRPLVTEWMSQVGGGRPPQQVYYIRDGVSQDQFAHVLNREVPHIRQVLEACIDGKKFEGKLTTIIASKRHHVRCFPDREGADNKGNPLPGTLVERDVTTPTEFDFYLYSHIALQGTSRPVHYSVILDEAKHRPEQIQNMIYEHCYQYMRSTTSVSLHPAVYYAHLASNRAKAHEDVPATAGPQGGAGFKQKDPDKSKSSEPSESEIKPLMPLFNIQGIVFSMWYI</sequence>
<dbReference type="Pfam" id="PF16487">
    <property type="entry name" value="ArgoMid"/>
    <property type="match status" value="1"/>
</dbReference>
<dbReference type="Gene3D" id="3.30.420.10">
    <property type="entry name" value="Ribonuclease H-like superfamily/Ribonuclease H"/>
    <property type="match status" value="1"/>
</dbReference>
<dbReference type="GeneID" id="27693099"/>
<dbReference type="SMART" id="SM01163">
    <property type="entry name" value="DUF1785"/>
    <property type="match status" value="1"/>
</dbReference>
<feature type="region of interest" description="Disordered" evidence="2">
    <location>
        <begin position="964"/>
        <end position="995"/>
    </location>
</feature>
<dbReference type="InterPro" id="IPR003165">
    <property type="entry name" value="Piwi"/>
</dbReference>
<gene>
    <name evidence="5" type="ORF">Z519_00171</name>
</gene>
<keyword evidence="6" id="KW-1185">Reference proteome</keyword>
<dbReference type="CDD" id="cd04657">
    <property type="entry name" value="Piwi_ago-like"/>
    <property type="match status" value="1"/>
</dbReference>
<dbReference type="InterPro" id="IPR036397">
    <property type="entry name" value="RNaseH_sf"/>
</dbReference>
<feature type="compositionally biased region" description="Basic and acidic residues" evidence="2">
    <location>
        <begin position="980"/>
        <end position="995"/>
    </location>
</feature>
<evidence type="ECO:0000313" key="6">
    <source>
        <dbReference type="Proteomes" id="UP000053789"/>
    </source>
</evidence>
<evidence type="ECO:0000256" key="2">
    <source>
        <dbReference type="SAM" id="MobiDB-lite"/>
    </source>
</evidence>
<accession>A0A0D2I5K4</accession>
<dbReference type="SUPFAM" id="SSF53098">
    <property type="entry name" value="Ribonuclease H-like"/>
    <property type="match status" value="1"/>
</dbReference>
<dbReference type="Pfam" id="PF02170">
    <property type="entry name" value="PAZ"/>
    <property type="match status" value="1"/>
</dbReference>
<dbReference type="Pfam" id="PF16486">
    <property type="entry name" value="ArgoN"/>
    <property type="match status" value="1"/>
</dbReference>
<comment type="similarity">
    <text evidence="1">Belongs to the argonaute family.</text>
</comment>
<dbReference type="InterPro" id="IPR003100">
    <property type="entry name" value="PAZ_dom"/>
</dbReference>
<dbReference type="InterPro" id="IPR014811">
    <property type="entry name" value="ArgoL1"/>
</dbReference>
<dbReference type="GO" id="GO:0003723">
    <property type="term" value="F:RNA binding"/>
    <property type="evidence" value="ECO:0007669"/>
    <property type="project" value="InterPro"/>
</dbReference>
<protein>
    <recommendedName>
        <fullName evidence="7">Piwi domain-containing protein</fullName>
    </recommendedName>
</protein>
<dbReference type="Proteomes" id="UP000053789">
    <property type="component" value="Unassembled WGS sequence"/>
</dbReference>
<dbReference type="HOGENOM" id="CLU_004544_4_3_1"/>
<dbReference type="InterPro" id="IPR045246">
    <property type="entry name" value="Piwi_ago-like"/>
</dbReference>
<name>A0A0D2I5K4_CLAB1</name>
<dbReference type="SMART" id="SM00949">
    <property type="entry name" value="PAZ"/>
    <property type="match status" value="1"/>
</dbReference>
<dbReference type="SUPFAM" id="SSF101690">
    <property type="entry name" value="PAZ domain"/>
    <property type="match status" value="1"/>
</dbReference>
<reference evidence="5" key="1">
    <citation type="submission" date="2015-01" db="EMBL/GenBank/DDBJ databases">
        <title>The Genome Sequence of Cladophialophora bantiana CBS 173.52.</title>
        <authorList>
            <consortium name="The Broad Institute Genomics Platform"/>
            <person name="Cuomo C."/>
            <person name="de Hoog S."/>
            <person name="Gorbushina A."/>
            <person name="Stielow B."/>
            <person name="Teixiera M."/>
            <person name="Abouelleil A."/>
            <person name="Chapman S.B."/>
            <person name="Priest M."/>
            <person name="Young S.K."/>
            <person name="Wortman J."/>
            <person name="Nusbaum C."/>
            <person name="Birren B."/>
        </authorList>
    </citation>
    <scope>NUCLEOTIDE SEQUENCE [LARGE SCALE GENOMIC DNA]</scope>
    <source>
        <strain evidence="5">CBS 173.52</strain>
    </source>
</reference>
<dbReference type="Pfam" id="PF02171">
    <property type="entry name" value="Piwi"/>
    <property type="match status" value="1"/>
</dbReference>
<proteinExistence type="inferred from homology"/>
<feature type="region of interest" description="Disordered" evidence="2">
    <location>
        <begin position="1"/>
        <end position="126"/>
    </location>
</feature>
<feature type="compositionally biased region" description="Basic residues" evidence="2">
    <location>
        <begin position="1"/>
        <end position="10"/>
    </location>
</feature>
<organism evidence="5 6">
    <name type="scientific">Cladophialophora bantiana (strain ATCC 10958 / CBS 173.52 / CDC B-1940 / NIH 8579)</name>
    <name type="common">Xylohypha bantiana</name>
    <dbReference type="NCBI Taxonomy" id="1442370"/>
    <lineage>
        <taxon>Eukaryota</taxon>
        <taxon>Fungi</taxon>
        <taxon>Dikarya</taxon>
        <taxon>Ascomycota</taxon>
        <taxon>Pezizomycotina</taxon>
        <taxon>Eurotiomycetes</taxon>
        <taxon>Chaetothyriomycetidae</taxon>
        <taxon>Chaetothyriales</taxon>
        <taxon>Herpotrichiellaceae</taxon>
        <taxon>Cladophialophora</taxon>
    </lineage>
</organism>
<dbReference type="InterPro" id="IPR012337">
    <property type="entry name" value="RNaseH-like_sf"/>
</dbReference>
<dbReference type="PROSITE" id="PS50821">
    <property type="entry name" value="PAZ"/>
    <property type="match status" value="1"/>
</dbReference>
<feature type="domain" description="PAZ" evidence="3">
    <location>
        <begin position="368"/>
        <end position="487"/>
    </location>
</feature>
<dbReference type="PROSITE" id="PS50822">
    <property type="entry name" value="PIWI"/>
    <property type="match status" value="1"/>
</dbReference>
<evidence type="ECO:0000313" key="5">
    <source>
        <dbReference type="EMBL" id="KIW98510.1"/>
    </source>
</evidence>
<dbReference type="Pfam" id="PF16488">
    <property type="entry name" value="ArgoL2"/>
    <property type="match status" value="1"/>
</dbReference>
<dbReference type="PANTHER" id="PTHR22891">
    <property type="entry name" value="EUKARYOTIC TRANSLATION INITIATION FACTOR 2C"/>
    <property type="match status" value="1"/>
</dbReference>
<dbReference type="CDD" id="cd02846">
    <property type="entry name" value="PAZ_argonaute_like"/>
    <property type="match status" value="1"/>
</dbReference>
<feature type="domain" description="Piwi" evidence="4">
    <location>
        <begin position="659"/>
        <end position="966"/>
    </location>
</feature>
<dbReference type="Gene3D" id="2.170.260.10">
    <property type="entry name" value="paz domain"/>
    <property type="match status" value="1"/>
</dbReference>
<evidence type="ECO:0000256" key="1">
    <source>
        <dbReference type="RuleBase" id="RU361178"/>
    </source>
</evidence>
<dbReference type="RefSeq" id="XP_016625179.1">
    <property type="nucleotide sequence ID" value="XM_016757930.1"/>
</dbReference>
<dbReference type="AlphaFoldDB" id="A0A0D2I5K4"/>
<feature type="compositionally biased region" description="Low complexity" evidence="2">
    <location>
        <begin position="39"/>
        <end position="95"/>
    </location>
</feature>
<dbReference type="Gene3D" id="3.40.50.2300">
    <property type="match status" value="1"/>
</dbReference>
<evidence type="ECO:0008006" key="7">
    <source>
        <dbReference type="Google" id="ProtNLM"/>
    </source>
</evidence>
<evidence type="ECO:0000259" key="3">
    <source>
        <dbReference type="PROSITE" id="PS50821"/>
    </source>
</evidence>
<dbReference type="InterPro" id="IPR032473">
    <property type="entry name" value="Argonaute_Mid_dom"/>
</dbReference>
<dbReference type="OrthoDB" id="10252740at2759"/>
<dbReference type="InterPro" id="IPR032472">
    <property type="entry name" value="ArgoL2"/>
</dbReference>
<dbReference type="Pfam" id="PF08699">
    <property type="entry name" value="ArgoL1"/>
    <property type="match status" value="1"/>
</dbReference>